<feature type="region of interest" description="Disordered" evidence="10">
    <location>
        <begin position="115"/>
        <end position="137"/>
    </location>
</feature>
<dbReference type="EMBL" id="UIDG01000223">
    <property type="protein sequence ID" value="SUS06584.1"/>
    <property type="molecule type" value="Genomic_DNA"/>
</dbReference>
<keyword evidence="8" id="KW-0472">Membrane</keyword>
<evidence type="ECO:0000259" key="12">
    <source>
        <dbReference type="Pfam" id="PF07715"/>
    </source>
</evidence>
<evidence type="ECO:0000256" key="8">
    <source>
        <dbReference type="ARBA" id="ARBA00023136"/>
    </source>
</evidence>
<evidence type="ECO:0000256" key="2">
    <source>
        <dbReference type="ARBA" id="ARBA00022448"/>
    </source>
</evidence>
<protein>
    <recommendedName>
        <fullName evidence="14">TonB-dependent receptor</fullName>
    </recommendedName>
</protein>
<dbReference type="Gene3D" id="2.170.130.10">
    <property type="entry name" value="TonB-dependent receptor, plug domain"/>
    <property type="match status" value="1"/>
</dbReference>
<feature type="compositionally biased region" description="Gly residues" evidence="10">
    <location>
        <begin position="122"/>
        <end position="137"/>
    </location>
</feature>
<evidence type="ECO:0000256" key="5">
    <source>
        <dbReference type="ARBA" id="ARBA00023004"/>
    </source>
</evidence>
<dbReference type="InterPro" id="IPR012910">
    <property type="entry name" value="Plug_dom"/>
</dbReference>
<keyword evidence="2" id="KW-0813">Transport</keyword>
<evidence type="ECO:0000256" key="7">
    <source>
        <dbReference type="ARBA" id="ARBA00023077"/>
    </source>
</evidence>
<dbReference type="Pfam" id="PF00593">
    <property type="entry name" value="TonB_dep_Rec_b-barrel"/>
    <property type="match status" value="1"/>
</dbReference>
<evidence type="ECO:0000256" key="4">
    <source>
        <dbReference type="ARBA" id="ARBA00022692"/>
    </source>
</evidence>
<dbReference type="InterPro" id="IPR036942">
    <property type="entry name" value="Beta-barrel_TonB_sf"/>
</dbReference>
<proteinExistence type="predicted"/>
<organism evidence="13">
    <name type="scientific">metagenome</name>
    <dbReference type="NCBI Taxonomy" id="256318"/>
    <lineage>
        <taxon>unclassified sequences</taxon>
        <taxon>metagenomes</taxon>
    </lineage>
</organism>
<dbReference type="PROSITE" id="PS52016">
    <property type="entry name" value="TONB_DEPENDENT_REC_3"/>
    <property type="match status" value="1"/>
</dbReference>
<keyword evidence="6" id="KW-0406">Ion transport</keyword>
<evidence type="ECO:0000256" key="1">
    <source>
        <dbReference type="ARBA" id="ARBA00004571"/>
    </source>
</evidence>
<dbReference type="Gene3D" id="2.40.170.20">
    <property type="entry name" value="TonB-dependent receptor, beta-barrel domain"/>
    <property type="match status" value="1"/>
</dbReference>
<dbReference type="InterPro" id="IPR039426">
    <property type="entry name" value="TonB-dep_rcpt-like"/>
</dbReference>
<evidence type="ECO:0000313" key="13">
    <source>
        <dbReference type="EMBL" id="SUS06584.1"/>
    </source>
</evidence>
<name>A0A380TFZ8_9ZZZZ</name>
<evidence type="ECO:0000259" key="11">
    <source>
        <dbReference type="Pfam" id="PF00593"/>
    </source>
</evidence>
<keyword evidence="5" id="KW-0408">Iron</keyword>
<sequence length="967" mass="105001">MNYNPTQTFVVLVATTLLLSTLGAQTASPSTSASRGSATSSPADETVVLSPFVVQAETDYGYQATSSLSGGRLATDLKDTAVAVSVLTRELLDDIGANDAQSALMYATNSFAGTENDVNPEGGTGAQATGSGGAAGGGNSLRVRAIRDATATLDYFNTSFNADSYNIERIDISRGPNALLFGDSSTGGSFNVGTKRALSRPITRMSVRTSTFGGARGSLDINRPLSKSVALRINLLDQNTTGFRDYSRNRRLGAALAATWRINNSTEIRAQGEWGKMRVDTPAAFIRDNAAGWDHLTTISTLGQTVTTATQGLAATTANLVMNLAHPEFGFYTLNGTRRTVVVGNLNSLPLATELPVPALGLPFPITQTAPIDAPALLNGVKVWPVVPSYTYSSRATLYRRDEDYYAATVTFDKRIGQNLFLEFAAHTEELERNNWAQLTNQVYYDVMQIIPVGAATGLAVSAIPTMNNPDFLKPYLQGEARIVTSHPRNHEARAMAVYQLNTKWFNQRIGVLATRRVTNGDTIVYRMTRTNNPTQPNLGNVANVVVVRTNLDQPGLSGIDYELNRVYTDAAGVNVAYKNYTGSGAATAFDTGTTSYQVFASGSWLPSKRLYTTLGIRRDYYHEDDYAAVRDASTTELVGFAPPTTFENRVDNPSAGVVLHILPQLSLYASRSKSFVPAAGRQTYIQTPAPLRRGVGTDYGVKFSLFGNRITGSLGYYDTNEENNQVGSPTVVAAMTSISRTLVGFNEPTIDLFTDTQTAAAHGYELDITANLTKNWSLVLNGGLPKSTLSNALPYSRLLLDNNRDRWVQEATTLVNNGTDPNALTTVNNQIISMEGAFASFADGRPVSNVRNYRANVFTRYRFSQGFLKGFGIGGGVQFYGRNFVTTVSNQNIYASGYHVVDALLNYDCKLFGKNTKFQLNVRNVLNSVDFQYVNYFATTTAANGFPNNFRVNVPREFQFSVDVNF</sequence>
<gene>
    <name evidence="13" type="ORF">DF3PB_30037</name>
</gene>
<keyword evidence="4" id="KW-0812">Transmembrane</keyword>
<evidence type="ECO:0000256" key="6">
    <source>
        <dbReference type="ARBA" id="ARBA00023065"/>
    </source>
</evidence>
<evidence type="ECO:0000256" key="3">
    <source>
        <dbReference type="ARBA" id="ARBA00022496"/>
    </source>
</evidence>
<keyword evidence="7" id="KW-0798">TonB box</keyword>
<dbReference type="GO" id="GO:0009279">
    <property type="term" value="C:cell outer membrane"/>
    <property type="evidence" value="ECO:0007669"/>
    <property type="project" value="UniProtKB-SubCell"/>
</dbReference>
<dbReference type="InterPro" id="IPR000531">
    <property type="entry name" value="Beta-barrel_TonB"/>
</dbReference>
<dbReference type="Pfam" id="PF07715">
    <property type="entry name" value="Plug"/>
    <property type="match status" value="1"/>
</dbReference>
<keyword evidence="3" id="KW-0410">Iron transport</keyword>
<evidence type="ECO:0000256" key="9">
    <source>
        <dbReference type="ARBA" id="ARBA00023237"/>
    </source>
</evidence>
<evidence type="ECO:0008006" key="14">
    <source>
        <dbReference type="Google" id="ProtNLM"/>
    </source>
</evidence>
<evidence type="ECO:0000256" key="10">
    <source>
        <dbReference type="SAM" id="MobiDB-lite"/>
    </source>
</evidence>
<dbReference type="InterPro" id="IPR037066">
    <property type="entry name" value="Plug_dom_sf"/>
</dbReference>
<accession>A0A380TFZ8</accession>
<feature type="domain" description="TonB-dependent receptor plug" evidence="12">
    <location>
        <begin position="77"/>
        <end position="188"/>
    </location>
</feature>
<dbReference type="PANTHER" id="PTHR32552:SF81">
    <property type="entry name" value="TONB-DEPENDENT OUTER MEMBRANE RECEPTOR"/>
    <property type="match status" value="1"/>
</dbReference>
<dbReference type="SUPFAM" id="SSF56935">
    <property type="entry name" value="Porins"/>
    <property type="match status" value="1"/>
</dbReference>
<reference evidence="13" key="1">
    <citation type="submission" date="2018-07" db="EMBL/GenBank/DDBJ databases">
        <authorList>
            <person name="Quirk P.G."/>
            <person name="Krulwich T.A."/>
        </authorList>
    </citation>
    <scope>NUCLEOTIDE SEQUENCE</scope>
</reference>
<dbReference type="AlphaFoldDB" id="A0A380TFZ8"/>
<dbReference type="GO" id="GO:0006826">
    <property type="term" value="P:iron ion transport"/>
    <property type="evidence" value="ECO:0007669"/>
    <property type="project" value="UniProtKB-KW"/>
</dbReference>
<feature type="domain" description="TonB-dependent receptor-like beta-barrel" evidence="11">
    <location>
        <begin position="503"/>
        <end position="926"/>
    </location>
</feature>
<dbReference type="PANTHER" id="PTHR32552">
    <property type="entry name" value="FERRICHROME IRON RECEPTOR-RELATED"/>
    <property type="match status" value="1"/>
</dbReference>
<comment type="subcellular location">
    <subcellularLocation>
        <location evidence="1">Cell outer membrane</location>
        <topology evidence="1">Multi-pass membrane protein</topology>
    </subcellularLocation>
</comment>
<keyword evidence="9" id="KW-0998">Cell outer membrane</keyword>